<keyword evidence="2" id="KW-1185">Reference proteome</keyword>
<sequence>MRVRINRGIILVIPTFKTEKVKIEAFGILAYS</sequence>
<protein>
    <submittedName>
        <fullName evidence="1">Uncharacterized protein</fullName>
    </submittedName>
</protein>
<dbReference type="AlphaFoldDB" id="A0A7I8J286"/>
<organism evidence="1">
    <name type="scientific">Spirodela intermedia</name>
    <name type="common">Intermediate duckweed</name>
    <dbReference type="NCBI Taxonomy" id="51605"/>
    <lineage>
        <taxon>Eukaryota</taxon>
        <taxon>Viridiplantae</taxon>
        <taxon>Streptophyta</taxon>
        <taxon>Embryophyta</taxon>
        <taxon>Tracheophyta</taxon>
        <taxon>Spermatophyta</taxon>
        <taxon>Magnoliopsida</taxon>
        <taxon>Liliopsida</taxon>
        <taxon>Araceae</taxon>
        <taxon>Lemnoideae</taxon>
        <taxon>Spirodela</taxon>
    </lineage>
</organism>
<dbReference type="EMBL" id="CACRZD030000008">
    <property type="protein sequence ID" value="CAA6664326.1"/>
    <property type="molecule type" value="Genomic_DNA"/>
</dbReference>
<reference evidence="1 2" key="1">
    <citation type="submission" date="2019-12" db="EMBL/GenBank/DDBJ databases">
        <authorList>
            <person name="Scholz U."/>
            <person name="Mascher M."/>
            <person name="Fiebig A."/>
        </authorList>
    </citation>
    <scope>NUCLEOTIDE SEQUENCE</scope>
</reference>
<dbReference type="Proteomes" id="UP001189122">
    <property type="component" value="Unassembled WGS sequence"/>
</dbReference>
<name>A0A7I8J286_SPIIN</name>
<gene>
    <name evidence="1" type="ORF">SI7747_08010715</name>
</gene>
<evidence type="ECO:0000313" key="2">
    <source>
        <dbReference type="Proteomes" id="UP001189122"/>
    </source>
</evidence>
<accession>A0A7I8J286</accession>
<dbReference type="EMBL" id="LR743595">
    <property type="protein sequence ID" value="CAA2624909.1"/>
    <property type="molecule type" value="Genomic_DNA"/>
</dbReference>
<evidence type="ECO:0000313" key="1">
    <source>
        <dbReference type="EMBL" id="CAA2624909.1"/>
    </source>
</evidence>
<proteinExistence type="predicted"/>